<evidence type="ECO:0000313" key="10">
    <source>
        <dbReference type="Proteomes" id="UP000366051"/>
    </source>
</evidence>
<dbReference type="PANTHER" id="PTHR35786:SF1">
    <property type="entry name" value="REDOX-SENSING TRANSCRIPTIONAL REPRESSOR REX 1"/>
    <property type="match status" value="1"/>
</dbReference>
<dbReference type="GO" id="GO:0051775">
    <property type="term" value="P:response to redox state"/>
    <property type="evidence" value="ECO:0007669"/>
    <property type="project" value="InterPro"/>
</dbReference>
<dbReference type="HAMAP" id="MF_01131">
    <property type="entry name" value="Rex"/>
    <property type="match status" value="1"/>
</dbReference>
<comment type="subcellular location">
    <subcellularLocation>
        <location evidence="7">Cytoplasm</location>
    </subcellularLocation>
</comment>
<dbReference type="PANTHER" id="PTHR35786">
    <property type="entry name" value="REDOX-SENSING TRANSCRIPTIONAL REPRESSOR REX"/>
    <property type="match status" value="1"/>
</dbReference>
<dbReference type="NCBIfam" id="NF003992">
    <property type="entry name" value="PRK05472.2-1"/>
    <property type="match status" value="1"/>
</dbReference>
<keyword evidence="2 7" id="KW-0678">Repressor</keyword>
<dbReference type="SUPFAM" id="SSF46785">
    <property type="entry name" value="Winged helix' DNA-binding domain"/>
    <property type="match status" value="1"/>
</dbReference>
<evidence type="ECO:0000313" key="9">
    <source>
        <dbReference type="EMBL" id="QGG49090.1"/>
    </source>
</evidence>
<feature type="binding site" evidence="7">
    <location>
        <begin position="90"/>
        <end position="95"/>
    </location>
    <ligand>
        <name>NAD(+)</name>
        <dbReference type="ChEBI" id="CHEBI:57540"/>
    </ligand>
</feature>
<dbReference type="SUPFAM" id="SSF51735">
    <property type="entry name" value="NAD(P)-binding Rossmann-fold domains"/>
    <property type="match status" value="1"/>
</dbReference>
<dbReference type="KEGG" id="hcv:FTV88_3015"/>
<evidence type="ECO:0000256" key="4">
    <source>
        <dbReference type="ARBA" id="ARBA00023027"/>
    </source>
</evidence>
<dbReference type="OrthoDB" id="9784760at2"/>
<dbReference type="Proteomes" id="UP000366051">
    <property type="component" value="Chromosome"/>
</dbReference>
<dbReference type="GO" id="GO:0005737">
    <property type="term" value="C:cytoplasm"/>
    <property type="evidence" value="ECO:0007669"/>
    <property type="project" value="UniProtKB-SubCell"/>
</dbReference>
<dbReference type="GO" id="GO:0045892">
    <property type="term" value="P:negative regulation of DNA-templated transcription"/>
    <property type="evidence" value="ECO:0007669"/>
    <property type="project" value="InterPro"/>
</dbReference>
<dbReference type="SMART" id="SM00881">
    <property type="entry name" value="CoA_binding"/>
    <property type="match status" value="1"/>
</dbReference>
<evidence type="ECO:0000256" key="3">
    <source>
        <dbReference type="ARBA" id="ARBA00023015"/>
    </source>
</evidence>
<dbReference type="InterPro" id="IPR036390">
    <property type="entry name" value="WH_DNA-bd_sf"/>
</dbReference>
<sequence>MKFFKVPEPTIMRLSLYSRILEQLEERGVPIISSVELGDAVGINSGVVRKDLSMFGEFGVRGVGYNVRELRDNIRKLLGQDRSWPVIIVGAGHLGSSLAAYPGFTQRGFSIEAIVDSDPALAGTEIQGHPVIDWAGAEKLIKEQGVRMAILAVPPDAVQSVAQRMIDLGIEAILNFSPIILKVPATKAQVQNVDLTVFFDLMRFTSNLNEQDGLRPQSSSLRGLAVR</sequence>
<reference evidence="10" key="1">
    <citation type="submission" date="2019-11" db="EMBL/GenBank/DDBJ databases">
        <title>Genome sequence of Heliorestis convoluta strain HH, an alkaliphilic and minimalistic phototrophic bacterium from a soda lake in Egypt.</title>
        <authorList>
            <person name="Dewey E.D."/>
            <person name="Stokes L.M."/>
            <person name="Burchell B.M."/>
            <person name="Shaffer K.N."/>
            <person name="Huntington A.M."/>
            <person name="Baker J.M."/>
            <person name="Nadendla S."/>
            <person name="Giglio M.G."/>
            <person name="Touchman J.W."/>
            <person name="Blankenship R.E."/>
            <person name="Madigan M.T."/>
            <person name="Sattley W.M."/>
        </authorList>
    </citation>
    <scope>NUCLEOTIDE SEQUENCE [LARGE SCALE GENOMIC DNA]</scope>
    <source>
        <strain evidence="10">HH</strain>
    </source>
</reference>
<comment type="function">
    <text evidence="7">Modulates transcription in response to changes in cellular NADH/NAD(+) redox state.</text>
</comment>
<keyword evidence="5 7" id="KW-0238">DNA-binding</keyword>
<dbReference type="Pfam" id="PF02629">
    <property type="entry name" value="CoA_binding"/>
    <property type="match status" value="1"/>
</dbReference>
<dbReference type="InterPro" id="IPR003781">
    <property type="entry name" value="CoA-bd"/>
</dbReference>
<dbReference type="InterPro" id="IPR022876">
    <property type="entry name" value="Tscrpt_rep_Rex"/>
</dbReference>
<dbReference type="Gene3D" id="3.40.50.720">
    <property type="entry name" value="NAD(P)-binding Rossmann-like Domain"/>
    <property type="match status" value="1"/>
</dbReference>
<dbReference type="AlphaFoldDB" id="A0A5Q2N9Y5"/>
<evidence type="ECO:0000256" key="5">
    <source>
        <dbReference type="ARBA" id="ARBA00023125"/>
    </source>
</evidence>
<dbReference type="Gene3D" id="1.10.10.10">
    <property type="entry name" value="Winged helix-like DNA-binding domain superfamily/Winged helix DNA-binding domain"/>
    <property type="match status" value="1"/>
</dbReference>
<dbReference type="NCBIfam" id="NF003994">
    <property type="entry name" value="PRK05472.2-3"/>
    <property type="match status" value="1"/>
</dbReference>
<dbReference type="GO" id="GO:0003700">
    <property type="term" value="F:DNA-binding transcription factor activity"/>
    <property type="evidence" value="ECO:0007669"/>
    <property type="project" value="UniProtKB-UniRule"/>
</dbReference>
<dbReference type="GO" id="GO:0003677">
    <property type="term" value="F:DNA binding"/>
    <property type="evidence" value="ECO:0007669"/>
    <property type="project" value="UniProtKB-UniRule"/>
</dbReference>
<feature type="domain" description="CoA-binding" evidence="8">
    <location>
        <begin position="79"/>
        <end position="180"/>
    </location>
</feature>
<dbReference type="InterPro" id="IPR036388">
    <property type="entry name" value="WH-like_DNA-bd_sf"/>
</dbReference>
<keyword evidence="1 7" id="KW-0963">Cytoplasm</keyword>
<dbReference type="NCBIfam" id="NF003995">
    <property type="entry name" value="PRK05472.2-4"/>
    <property type="match status" value="1"/>
</dbReference>
<dbReference type="Pfam" id="PF06971">
    <property type="entry name" value="Put_DNA-bind_N"/>
    <property type="match status" value="1"/>
</dbReference>
<comment type="subunit">
    <text evidence="7">Homodimer.</text>
</comment>
<evidence type="ECO:0000256" key="6">
    <source>
        <dbReference type="ARBA" id="ARBA00023163"/>
    </source>
</evidence>
<evidence type="ECO:0000256" key="7">
    <source>
        <dbReference type="HAMAP-Rule" id="MF_01131"/>
    </source>
</evidence>
<dbReference type="NCBIfam" id="NF003996">
    <property type="entry name" value="PRK05472.2-5"/>
    <property type="match status" value="1"/>
</dbReference>
<keyword evidence="4 7" id="KW-0520">NAD</keyword>
<dbReference type="InterPro" id="IPR036291">
    <property type="entry name" value="NAD(P)-bd_dom_sf"/>
</dbReference>
<organism evidence="9 10">
    <name type="scientific">Heliorestis convoluta</name>
    <dbReference type="NCBI Taxonomy" id="356322"/>
    <lineage>
        <taxon>Bacteria</taxon>
        <taxon>Bacillati</taxon>
        <taxon>Bacillota</taxon>
        <taxon>Clostridia</taxon>
        <taxon>Eubacteriales</taxon>
        <taxon>Heliobacteriaceae</taxon>
        <taxon>Heliorestis</taxon>
    </lineage>
</organism>
<dbReference type="InterPro" id="IPR009718">
    <property type="entry name" value="Rex_DNA-bd_C_dom"/>
</dbReference>
<keyword evidence="10" id="KW-1185">Reference proteome</keyword>
<feature type="DNA-binding region" description="H-T-H motif" evidence="7">
    <location>
        <begin position="16"/>
        <end position="55"/>
    </location>
</feature>
<name>A0A5Q2N9Y5_9FIRM</name>
<dbReference type="RefSeq" id="WP_153726134.1">
    <property type="nucleotide sequence ID" value="NZ_CP045875.1"/>
</dbReference>
<dbReference type="InterPro" id="IPR058236">
    <property type="entry name" value="Rex_actinobacterial-type"/>
</dbReference>
<keyword evidence="3 7" id="KW-0805">Transcription regulation</keyword>
<evidence type="ECO:0000256" key="1">
    <source>
        <dbReference type="ARBA" id="ARBA00022490"/>
    </source>
</evidence>
<accession>A0A5Q2N9Y5</accession>
<evidence type="ECO:0000259" key="8">
    <source>
        <dbReference type="SMART" id="SM00881"/>
    </source>
</evidence>
<dbReference type="NCBIfam" id="NF003993">
    <property type="entry name" value="PRK05472.2-2"/>
    <property type="match status" value="1"/>
</dbReference>
<keyword evidence="6 7" id="KW-0804">Transcription</keyword>
<proteinExistence type="inferred from homology"/>
<comment type="similarity">
    <text evidence="7">Belongs to the transcriptional regulatory Rex family.</text>
</comment>
<gene>
    <name evidence="7" type="primary">rex</name>
    <name evidence="9" type="ORF">FTV88_3015</name>
</gene>
<protein>
    <recommendedName>
        <fullName evidence="7">Redox-sensing transcriptional repressor Rex</fullName>
    </recommendedName>
</protein>
<dbReference type="EMBL" id="CP045875">
    <property type="protein sequence ID" value="QGG49090.1"/>
    <property type="molecule type" value="Genomic_DNA"/>
</dbReference>
<evidence type="ECO:0000256" key="2">
    <source>
        <dbReference type="ARBA" id="ARBA00022491"/>
    </source>
</evidence>